<dbReference type="AlphaFoldDB" id="A0A9D1HND7"/>
<dbReference type="InterPro" id="IPR000182">
    <property type="entry name" value="GNAT_dom"/>
</dbReference>
<protein>
    <submittedName>
        <fullName evidence="2">GNAT family N-acetyltransferase</fullName>
    </submittedName>
</protein>
<comment type="caution">
    <text evidence="2">The sequence shown here is derived from an EMBL/GenBank/DDBJ whole genome shotgun (WGS) entry which is preliminary data.</text>
</comment>
<dbReference type="GO" id="GO:0016747">
    <property type="term" value="F:acyltransferase activity, transferring groups other than amino-acyl groups"/>
    <property type="evidence" value="ECO:0007669"/>
    <property type="project" value="InterPro"/>
</dbReference>
<reference evidence="2" key="2">
    <citation type="journal article" date="2021" name="PeerJ">
        <title>Extensive microbial diversity within the chicken gut microbiome revealed by metagenomics and culture.</title>
        <authorList>
            <person name="Gilroy R."/>
            <person name="Ravi A."/>
            <person name="Getino M."/>
            <person name="Pursley I."/>
            <person name="Horton D.L."/>
            <person name="Alikhan N.F."/>
            <person name="Baker D."/>
            <person name="Gharbi K."/>
            <person name="Hall N."/>
            <person name="Watson M."/>
            <person name="Adriaenssens E.M."/>
            <person name="Foster-Nyarko E."/>
            <person name="Jarju S."/>
            <person name="Secka A."/>
            <person name="Antonio M."/>
            <person name="Oren A."/>
            <person name="Chaudhuri R.R."/>
            <person name="La Ragione R."/>
            <person name="Hildebrand F."/>
            <person name="Pallen M.J."/>
        </authorList>
    </citation>
    <scope>NUCLEOTIDE SEQUENCE</scope>
    <source>
        <strain evidence="2">CHK195-11698</strain>
    </source>
</reference>
<dbReference type="Pfam" id="PF13508">
    <property type="entry name" value="Acetyltransf_7"/>
    <property type="match status" value="1"/>
</dbReference>
<accession>A0A9D1HND7</accession>
<dbReference type="SUPFAM" id="SSF55729">
    <property type="entry name" value="Acyl-CoA N-acyltransferases (Nat)"/>
    <property type="match status" value="1"/>
</dbReference>
<dbReference type="CDD" id="cd04301">
    <property type="entry name" value="NAT_SF"/>
    <property type="match status" value="1"/>
</dbReference>
<dbReference type="Gene3D" id="3.40.630.30">
    <property type="match status" value="1"/>
</dbReference>
<dbReference type="PROSITE" id="PS51186">
    <property type="entry name" value="GNAT"/>
    <property type="match status" value="1"/>
</dbReference>
<sequence length="165" mass="19112">MLTYRPLLREQVPIFASLHYQCWMETYPGLIPQAYLDQMSLEKNIVRFDALYDLIGAYQYLVYEDEKPVGLFDISPAREQVEDCLSEVQGLYLSKASHGKGIGRAIVTYVQVVLRARKEHAFYLWCLQSNPTVHFYEHIGGQIVTSREVDFSGVNLTEVCFVFRF</sequence>
<organism evidence="2 3">
    <name type="scientific">Candidatus Fimiplasma intestinipullorum</name>
    <dbReference type="NCBI Taxonomy" id="2840825"/>
    <lineage>
        <taxon>Bacteria</taxon>
        <taxon>Bacillati</taxon>
        <taxon>Bacillota</taxon>
        <taxon>Clostridia</taxon>
        <taxon>Eubacteriales</taxon>
        <taxon>Candidatus Fimiplasma</taxon>
    </lineage>
</organism>
<evidence type="ECO:0000313" key="2">
    <source>
        <dbReference type="EMBL" id="HIU13611.1"/>
    </source>
</evidence>
<evidence type="ECO:0000259" key="1">
    <source>
        <dbReference type="PROSITE" id="PS51186"/>
    </source>
</evidence>
<gene>
    <name evidence="2" type="ORF">IAD15_06025</name>
</gene>
<evidence type="ECO:0000313" key="3">
    <source>
        <dbReference type="Proteomes" id="UP000824175"/>
    </source>
</evidence>
<dbReference type="EMBL" id="DVMJ01000052">
    <property type="protein sequence ID" value="HIU13611.1"/>
    <property type="molecule type" value="Genomic_DNA"/>
</dbReference>
<feature type="domain" description="N-acetyltransferase" evidence="1">
    <location>
        <begin position="2"/>
        <end position="165"/>
    </location>
</feature>
<reference evidence="2" key="1">
    <citation type="submission" date="2020-10" db="EMBL/GenBank/DDBJ databases">
        <authorList>
            <person name="Gilroy R."/>
        </authorList>
    </citation>
    <scope>NUCLEOTIDE SEQUENCE</scope>
    <source>
        <strain evidence="2">CHK195-11698</strain>
    </source>
</reference>
<name>A0A9D1HND7_9FIRM</name>
<proteinExistence type="predicted"/>
<dbReference type="InterPro" id="IPR016181">
    <property type="entry name" value="Acyl_CoA_acyltransferase"/>
</dbReference>
<dbReference type="Proteomes" id="UP000824175">
    <property type="component" value="Unassembled WGS sequence"/>
</dbReference>